<name>A0A1J5R2F4_9ZZZZ</name>
<proteinExistence type="predicted"/>
<keyword evidence="1" id="KW-0812">Transmembrane</keyword>
<gene>
    <name evidence="2" type="ORF">GALL_358820</name>
</gene>
<keyword evidence="1" id="KW-0472">Membrane</keyword>
<dbReference type="EMBL" id="MLJW01000816">
    <property type="protein sequence ID" value="OIQ82341.1"/>
    <property type="molecule type" value="Genomic_DNA"/>
</dbReference>
<protein>
    <submittedName>
        <fullName evidence="2">Uncharacterized protein</fullName>
    </submittedName>
</protein>
<keyword evidence="1" id="KW-1133">Transmembrane helix</keyword>
<comment type="caution">
    <text evidence="2">The sequence shown here is derived from an EMBL/GenBank/DDBJ whole genome shotgun (WGS) entry which is preliminary data.</text>
</comment>
<dbReference type="AlphaFoldDB" id="A0A1J5R2F4"/>
<evidence type="ECO:0000256" key="1">
    <source>
        <dbReference type="SAM" id="Phobius"/>
    </source>
</evidence>
<feature type="transmembrane region" description="Helical" evidence="1">
    <location>
        <begin position="36"/>
        <end position="57"/>
    </location>
</feature>
<accession>A0A1J5R2F4</accession>
<organism evidence="2">
    <name type="scientific">mine drainage metagenome</name>
    <dbReference type="NCBI Taxonomy" id="410659"/>
    <lineage>
        <taxon>unclassified sequences</taxon>
        <taxon>metagenomes</taxon>
        <taxon>ecological metagenomes</taxon>
    </lineage>
</organism>
<sequence length="58" mass="6272">MSLARARNEPRMERHDNEGEIGMDFALNTVTDERALVTWAGVGVTTVIAVGVGILLCD</sequence>
<evidence type="ECO:0000313" key="2">
    <source>
        <dbReference type="EMBL" id="OIQ82341.1"/>
    </source>
</evidence>
<reference evidence="2" key="1">
    <citation type="submission" date="2016-10" db="EMBL/GenBank/DDBJ databases">
        <title>Sequence of Gallionella enrichment culture.</title>
        <authorList>
            <person name="Poehlein A."/>
            <person name="Muehling M."/>
            <person name="Daniel R."/>
        </authorList>
    </citation>
    <scope>NUCLEOTIDE SEQUENCE</scope>
</reference>